<gene>
    <name evidence="13" type="ORF">AAG570_002157</name>
</gene>
<dbReference type="SUPFAM" id="SSF52058">
    <property type="entry name" value="L domain-like"/>
    <property type="match status" value="1"/>
</dbReference>
<protein>
    <recommendedName>
        <fullName evidence="11">Dynein axonemal light chain 1</fullName>
    </recommendedName>
</protein>
<dbReference type="InterPro" id="IPR032675">
    <property type="entry name" value="LRR_dom_sf"/>
</dbReference>
<evidence type="ECO:0000313" key="13">
    <source>
        <dbReference type="EMBL" id="KAL1123069.1"/>
    </source>
</evidence>
<name>A0ABD0Y7Q8_9HEMI</name>
<keyword evidence="9" id="KW-0966">Cell projection</keyword>
<evidence type="ECO:0000256" key="4">
    <source>
        <dbReference type="ARBA" id="ARBA00022701"/>
    </source>
</evidence>
<keyword evidence="6" id="KW-0243">Dynein</keyword>
<keyword evidence="2" id="KW-0963">Cytoplasm</keyword>
<dbReference type="FunFam" id="3.80.10.10:FF:000049">
    <property type="entry name" value="Dynein light chain 1"/>
    <property type="match status" value="1"/>
</dbReference>
<keyword evidence="14" id="KW-1185">Reference proteome</keyword>
<feature type="region of interest" description="Disordered" evidence="12">
    <location>
        <begin position="154"/>
        <end position="192"/>
    </location>
</feature>
<keyword evidence="8" id="KW-0206">Cytoskeleton</keyword>
<evidence type="ECO:0000313" key="14">
    <source>
        <dbReference type="Proteomes" id="UP001558652"/>
    </source>
</evidence>
<dbReference type="PANTHER" id="PTHR15454:SF73">
    <property type="entry name" value="DYNEIN AXONEMAL LIGHT CHAIN 1"/>
    <property type="match status" value="1"/>
</dbReference>
<evidence type="ECO:0000256" key="5">
    <source>
        <dbReference type="ARBA" id="ARBA00022737"/>
    </source>
</evidence>
<comment type="similarity">
    <text evidence="10">Belongs to the dynein light chain LC1-type family.</text>
</comment>
<proteinExistence type="inferred from homology"/>
<dbReference type="GO" id="GO:0005930">
    <property type="term" value="C:axoneme"/>
    <property type="evidence" value="ECO:0007669"/>
    <property type="project" value="UniProtKB-SubCell"/>
</dbReference>
<keyword evidence="5" id="KW-0677">Repeat</keyword>
<evidence type="ECO:0000256" key="1">
    <source>
        <dbReference type="ARBA" id="ARBA00004430"/>
    </source>
</evidence>
<dbReference type="Pfam" id="PF12799">
    <property type="entry name" value="LRR_4"/>
    <property type="match status" value="1"/>
</dbReference>
<dbReference type="Proteomes" id="UP001558652">
    <property type="component" value="Unassembled WGS sequence"/>
</dbReference>
<comment type="caution">
    <text evidence="13">The sequence shown here is derived from an EMBL/GenBank/DDBJ whole genome shotgun (WGS) entry which is preliminary data.</text>
</comment>
<keyword evidence="7" id="KW-0505">Motor protein</keyword>
<dbReference type="InterPro" id="IPR001611">
    <property type="entry name" value="Leu-rich_rpt"/>
</dbReference>
<evidence type="ECO:0000256" key="11">
    <source>
        <dbReference type="ARBA" id="ARBA00049760"/>
    </source>
</evidence>
<comment type="subcellular location">
    <subcellularLocation>
        <location evidence="1">Cytoplasm</location>
        <location evidence="1">Cytoskeleton</location>
        <location evidence="1">Cilium axoneme</location>
    </subcellularLocation>
</comment>
<reference evidence="13 14" key="1">
    <citation type="submission" date="2024-07" db="EMBL/GenBank/DDBJ databases">
        <title>Chromosome-level genome assembly of the water stick insect Ranatra chinensis (Heteroptera: Nepidae).</title>
        <authorList>
            <person name="Liu X."/>
        </authorList>
    </citation>
    <scope>NUCLEOTIDE SEQUENCE [LARGE SCALE GENOMIC DNA]</scope>
    <source>
        <strain evidence="13">Cailab_2021Rc</strain>
        <tissue evidence="13">Muscle</tissue>
    </source>
</reference>
<evidence type="ECO:0000256" key="12">
    <source>
        <dbReference type="SAM" id="MobiDB-lite"/>
    </source>
</evidence>
<sequence length="192" mass="21496">MADVVELQFQWPPVEKMDATLGTLTECWKLSLSTNCIGAINGLANMKKLRVLGLSRNYIKSLMGLEVVGDTLEELWISYNQIDKTRGISALRKLKVLYMAHNLVKDWPEFTRLQDCPLLDDVIFLGNPLMEAMEETDWRRAAVKKLPQLKTLDGEPIIVEFEEQPPPPPPAQPEGGDQGNVAGEQPPTEEPA</sequence>
<keyword evidence="3" id="KW-0433">Leucine-rich repeat</keyword>
<dbReference type="GO" id="GO:0030286">
    <property type="term" value="C:dynein complex"/>
    <property type="evidence" value="ECO:0007669"/>
    <property type="project" value="UniProtKB-KW"/>
</dbReference>
<dbReference type="PROSITE" id="PS51450">
    <property type="entry name" value="LRR"/>
    <property type="match status" value="3"/>
</dbReference>
<evidence type="ECO:0000256" key="10">
    <source>
        <dbReference type="ARBA" id="ARBA00049659"/>
    </source>
</evidence>
<keyword evidence="4" id="KW-0493">Microtubule</keyword>
<dbReference type="AlphaFoldDB" id="A0ABD0Y7Q8"/>
<evidence type="ECO:0000256" key="2">
    <source>
        <dbReference type="ARBA" id="ARBA00022490"/>
    </source>
</evidence>
<dbReference type="PANTHER" id="PTHR15454">
    <property type="entry name" value="NISCHARIN RELATED"/>
    <property type="match status" value="1"/>
</dbReference>
<evidence type="ECO:0000256" key="7">
    <source>
        <dbReference type="ARBA" id="ARBA00023175"/>
    </source>
</evidence>
<dbReference type="InterPro" id="IPR025875">
    <property type="entry name" value="Leu-rich_rpt_4"/>
</dbReference>
<organism evidence="13 14">
    <name type="scientific">Ranatra chinensis</name>
    <dbReference type="NCBI Taxonomy" id="642074"/>
    <lineage>
        <taxon>Eukaryota</taxon>
        <taxon>Metazoa</taxon>
        <taxon>Ecdysozoa</taxon>
        <taxon>Arthropoda</taxon>
        <taxon>Hexapoda</taxon>
        <taxon>Insecta</taxon>
        <taxon>Pterygota</taxon>
        <taxon>Neoptera</taxon>
        <taxon>Paraneoptera</taxon>
        <taxon>Hemiptera</taxon>
        <taxon>Heteroptera</taxon>
        <taxon>Panheteroptera</taxon>
        <taxon>Nepomorpha</taxon>
        <taxon>Nepidae</taxon>
        <taxon>Ranatrinae</taxon>
        <taxon>Ranatra</taxon>
    </lineage>
</organism>
<evidence type="ECO:0000256" key="6">
    <source>
        <dbReference type="ARBA" id="ARBA00023017"/>
    </source>
</evidence>
<evidence type="ECO:0000256" key="3">
    <source>
        <dbReference type="ARBA" id="ARBA00022614"/>
    </source>
</evidence>
<evidence type="ECO:0000256" key="9">
    <source>
        <dbReference type="ARBA" id="ARBA00023273"/>
    </source>
</evidence>
<accession>A0ABD0Y7Q8</accession>
<dbReference type="GO" id="GO:0005874">
    <property type="term" value="C:microtubule"/>
    <property type="evidence" value="ECO:0007669"/>
    <property type="project" value="UniProtKB-KW"/>
</dbReference>
<dbReference type="EMBL" id="JBFDAA010000012">
    <property type="protein sequence ID" value="KAL1123069.1"/>
    <property type="molecule type" value="Genomic_DNA"/>
</dbReference>
<evidence type="ECO:0000256" key="8">
    <source>
        <dbReference type="ARBA" id="ARBA00023212"/>
    </source>
</evidence>
<dbReference type="Gene3D" id="3.80.10.10">
    <property type="entry name" value="Ribonuclease Inhibitor"/>
    <property type="match status" value="1"/>
</dbReference>